<dbReference type="SUPFAM" id="SSF52096">
    <property type="entry name" value="ClpP/crotonase"/>
    <property type="match status" value="1"/>
</dbReference>
<dbReference type="Proteomes" id="UP000492821">
    <property type="component" value="Unassembled WGS sequence"/>
</dbReference>
<dbReference type="InterPro" id="IPR001753">
    <property type="entry name" value="Enoyl-CoA_hydra/iso"/>
</dbReference>
<comment type="subcellular location">
    <subcellularLocation>
        <location evidence="1">Peroxisome</location>
    </subcellularLocation>
</comment>
<name>A0A7E4WAW4_PANRE</name>
<feature type="domain" description="ACB" evidence="4">
    <location>
        <begin position="19"/>
        <end position="104"/>
    </location>
</feature>
<keyword evidence="2" id="KW-0576">Peroxisome</keyword>
<evidence type="ECO:0000259" key="4">
    <source>
        <dbReference type="PROSITE" id="PS51228"/>
    </source>
</evidence>
<evidence type="ECO:0000256" key="2">
    <source>
        <dbReference type="ARBA" id="ARBA00023140"/>
    </source>
</evidence>
<keyword evidence="3" id="KW-0413">Isomerase</keyword>
<proteinExistence type="predicted"/>
<dbReference type="Gene3D" id="3.90.226.10">
    <property type="entry name" value="2-enoyl-CoA Hydratase, Chain A, domain 1"/>
    <property type="match status" value="1"/>
</dbReference>
<dbReference type="PANTHER" id="PTHR43684:SF1">
    <property type="entry name" value="ENOYL-COA DELTA ISOMERASE 2"/>
    <property type="match status" value="1"/>
</dbReference>
<dbReference type="InterPro" id="IPR014352">
    <property type="entry name" value="FERM/acyl-CoA-bd_prot_sf"/>
</dbReference>
<keyword evidence="5" id="KW-1185">Reference proteome</keyword>
<dbReference type="GO" id="GO:0004165">
    <property type="term" value="F:delta(3)-delta(2)-enoyl-CoA isomerase activity"/>
    <property type="evidence" value="ECO:0007669"/>
    <property type="project" value="UniProtKB-ARBA"/>
</dbReference>
<protein>
    <submittedName>
        <fullName evidence="6">ACB domain-containing protein</fullName>
    </submittedName>
</protein>
<dbReference type="InterPro" id="IPR051053">
    <property type="entry name" value="ECH/Chromodomain_protein"/>
</dbReference>
<dbReference type="PANTHER" id="PTHR43684">
    <property type="match status" value="1"/>
</dbReference>
<dbReference type="InterPro" id="IPR029045">
    <property type="entry name" value="ClpP/crotonase-like_dom_sf"/>
</dbReference>
<dbReference type="Gene3D" id="1.10.12.10">
    <property type="entry name" value="Lyase 2-enoyl-coa Hydratase, Chain A, domain 2"/>
    <property type="match status" value="1"/>
</dbReference>
<sequence length="372" mass="40790">MLRNIVNRIHGSGFRFASSDSKFAAAQANLKKLQEAPDNSTKLKLYALFKQATAGDVSGSAPSRLNFVERAKYDAWANFKGLTAADAQEKYAKLVDELLGEEAKDAAAATPNSSGKTIPGLSITNENHIYKITLNRPKKFNAITWEMYDGLVDSLKEADADPSVKLVVITGAGDYYCSGNDLGNFSKIAEVGKEKLAEHAGGVFDRFVKAFIDFEKPLIFAVNGPAVGIAVTLLPLANLVYASDSATFHTPFVTLGQSAEGTSTYNFPRLMGSLKASEVLIFGRKLTAEEAYERNLVNEVIPKASFAAEVDKRIAQFAKLPPQALKINKNIVRDVDREALHKVNEREVKVLMNRWLSKECEQALTAFMTRKK</sequence>
<dbReference type="SUPFAM" id="SSF47027">
    <property type="entry name" value="Acyl-CoA binding protein"/>
    <property type="match status" value="1"/>
</dbReference>
<evidence type="ECO:0000313" key="6">
    <source>
        <dbReference type="WBParaSite" id="Pan_g9771.t1"/>
    </source>
</evidence>
<evidence type="ECO:0000313" key="5">
    <source>
        <dbReference type="Proteomes" id="UP000492821"/>
    </source>
</evidence>
<reference evidence="5" key="1">
    <citation type="journal article" date="2013" name="Genetics">
        <title>The draft genome and transcriptome of Panagrellus redivivus are shaped by the harsh demands of a free-living lifestyle.</title>
        <authorList>
            <person name="Srinivasan J."/>
            <person name="Dillman A.R."/>
            <person name="Macchietto M.G."/>
            <person name="Heikkinen L."/>
            <person name="Lakso M."/>
            <person name="Fracchia K.M."/>
            <person name="Antoshechkin I."/>
            <person name="Mortazavi A."/>
            <person name="Wong G."/>
            <person name="Sternberg P.W."/>
        </authorList>
    </citation>
    <scope>NUCLEOTIDE SEQUENCE [LARGE SCALE GENOMIC DNA]</scope>
    <source>
        <strain evidence="5">MT8872</strain>
    </source>
</reference>
<evidence type="ECO:0000256" key="3">
    <source>
        <dbReference type="ARBA" id="ARBA00023235"/>
    </source>
</evidence>
<organism evidence="5 6">
    <name type="scientific">Panagrellus redivivus</name>
    <name type="common">Microworm</name>
    <dbReference type="NCBI Taxonomy" id="6233"/>
    <lineage>
        <taxon>Eukaryota</taxon>
        <taxon>Metazoa</taxon>
        <taxon>Ecdysozoa</taxon>
        <taxon>Nematoda</taxon>
        <taxon>Chromadorea</taxon>
        <taxon>Rhabditida</taxon>
        <taxon>Tylenchina</taxon>
        <taxon>Panagrolaimomorpha</taxon>
        <taxon>Panagrolaimoidea</taxon>
        <taxon>Panagrolaimidae</taxon>
        <taxon>Panagrellus</taxon>
    </lineage>
</organism>
<dbReference type="CDD" id="cd06558">
    <property type="entry name" value="crotonase-like"/>
    <property type="match status" value="1"/>
</dbReference>
<evidence type="ECO:0000256" key="1">
    <source>
        <dbReference type="ARBA" id="ARBA00004275"/>
    </source>
</evidence>
<dbReference type="Gene3D" id="1.20.80.10">
    <property type="match status" value="1"/>
</dbReference>
<dbReference type="GO" id="GO:0005777">
    <property type="term" value="C:peroxisome"/>
    <property type="evidence" value="ECO:0007669"/>
    <property type="project" value="UniProtKB-SubCell"/>
</dbReference>
<dbReference type="InterPro" id="IPR000582">
    <property type="entry name" value="Acyl-CoA-binding_protein"/>
</dbReference>
<dbReference type="FunFam" id="3.90.226.10:FF:000084">
    <property type="entry name" value="Enoyl-CoA delta isomerase 2, mitochondrial"/>
    <property type="match status" value="1"/>
</dbReference>
<dbReference type="InterPro" id="IPR014748">
    <property type="entry name" value="Enoyl-CoA_hydra_C"/>
</dbReference>
<dbReference type="PRINTS" id="PR00689">
    <property type="entry name" value="ACOABINDINGP"/>
</dbReference>
<dbReference type="PROSITE" id="PS51228">
    <property type="entry name" value="ACB_2"/>
    <property type="match status" value="1"/>
</dbReference>
<reference evidence="6" key="2">
    <citation type="submission" date="2020-10" db="UniProtKB">
        <authorList>
            <consortium name="WormBaseParasite"/>
        </authorList>
    </citation>
    <scope>IDENTIFICATION</scope>
</reference>
<dbReference type="WBParaSite" id="Pan_g9771.t1">
    <property type="protein sequence ID" value="Pan_g9771.t1"/>
    <property type="gene ID" value="Pan_g9771"/>
</dbReference>
<dbReference type="GO" id="GO:0000062">
    <property type="term" value="F:fatty-acyl-CoA binding"/>
    <property type="evidence" value="ECO:0007669"/>
    <property type="project" value="InterPro"/>
</dbReference>
<dbReference type="Pfam" id="PF00378">
    <property type="entry name" value="ECH_1"/>
    <property type="match status" value="1"/>
</dbReference>
<accession>A0A7E4WAW4</accession>
<dbReference type="AlphaFoldDB" id="A0A7E4WAW4"/>
<dbReference type="InterPro" id="IPR035984">
    <property type="entry name" value="Acyl-CoA-binding_sf"/>
</dbReference>
<dbReference type="Pfam" id="PF00887">
    <property type="entry name" value="ACBP"/>
    <property type="match status" value="1"/>
</dbReference>